<protein>
    <submittedName>
        <fullName evidence="1">Uncharacterized protein</fullName>
    </submittedName>
</protein>
<sequence length="130" mass="15006">MVYTKGLERAKYLALQNNNDNYNKVMQLPDDISADLNWWNLNVIDTRKKIGPKHFKLEIFSNASRSGWGVLELLAAFFCLKCFAATLRGYDILLRIIDNTTAIAYVNRMGGIRYPTLNNLAKEIWQWCEA</sequence>
<dbReference type="EMBL" id="JAPWTJ010002764">
    <property type="protein sequence ID" value="KAJ8964603.1"/>
    <property type="molecule type" value="Genomic_DNA"/>
</dbReference>
<organism evidence="1 2">
    <name type="scientific">Molorchus minor</name>
    <dbReference type="NCBI Taxonomy" id="1323400"/>
    <lineage>
        <taxon>Eukaryota</taxon>
        <taxon>Metazoa</taxon>
        <taxon>Ecdysozoa</taxon>
        <taxon>Arthropoda</taxon>
        <taxon>Hexapoda</taxon>
        <taxon>Insecta</taxon>
        <taxon>Pterygota</taxon>
        <taxon>Neoptera</taxon>
        <taxon>Endopterygota</taxon>
        <taxon>Coleoptera</taxon>
        <taxon>Polyphaga</taxon>
        <taxon>Cucujiformia</taxon>
        <taxon>Chrysomeloidea</taxon>
        <taxon>Cerambycidae</taxon>
        <taxon>Lamiinae</taxon>
        <taxon>Monochamini</taxon>
        <taxon>Molorchus</taxon>
    </lineage>
</organism>
<comment type="caution">
    <text evidence="1">The sequence shown here is derived from an EMBL/GenBank/DDBJ whole genome shotgun (WGS) entry which is preliminary data.</text>
</comment>
<keyword evidence="2" id="KW-1185">Reference proteome</keyword>
<name>A0ABQ9ISY2_9CUCU</name>
<dbReference type="CDD" id="cd09275">
    <property type="entry name" value="RNase_HI_RT_DIRS1"/>
    <property type="match status" value="1"/>
</dbReference>
<evidence type="ECO:0000313" key="1">
    <source>
        <dbReference type="EMBL" id="KAJ8964603.1"/>
    </source>
</evidence>
<accession>A0ABQ9ISY2</accession>
<reference evidence="1" key="1">
    <citation type="journal article" date="2023" name="Insect Mol. Biol.">
        <title>Genome sequencing provides insights into the evolution of gene families encoding plant cell wall-degrading enzymes in longhorned beetles.</title>
        <authorList>
            <person name="Shin N.R."/>
            <person name="Okamura Y."/>
            <person name="Kirsch R."/>
            <person name="Pauchet Y."/>
        </authorList>
    </citation>
    <scope>NUCLEOTIDE SEQUENCE</scope>
    <source>
        <strain evidence="1">MMC_N1</strain>
    </source>
</reference>
<proteinExistence type="predicted"/>
<evidence type="ECO:0000313" key="2">
    <source>
        <dbReference type="Proteomes" id="UP001162164"/>
    </source>
</evidence>
<dbReference type="Proteomes" id="UP001162164">
    <property type="component" value="Unassembled WGS sequence"/>
</dbReference>
<gene>
    <name evidence="1" type="ORF">NQ317_019809</name>
</gene>